<feature type="transmembrane region" description="Helical" evidence="1">
    <location>
        <begin position="6"/>
        <end position="28"/>
    </location>
</feature>
<protein>
    <submittedName>
        <fullName evidence="2">YvrJ family protein</fullName>
    </submittedName>
</protein>
<dbReference type="Proteomes" id="UP001221597">
    <property type="component" value="Chromosome"/>
</dbReference>
<evidence type="ECO:0000256" key="1">
    <source>
        <dbReference type="SAM" id="Phobius"/>
    </source>
</evidence>
<keyword evidence="1" id="KW-0812">Transmembrane</keyword>
<gene>
    <name evidence="2" type="ORF">P9989_03390</name>
</gene>
<evidence type="ECO:0000313" key="3">
    <source>
        <dbReference type="Proteomes" id="UP001221597"/>
    </source>
</evidence>
<name>A0ABY8J3L5_9BACI</name>
<dbReference type="EMBL" id="CP121671">
    <property type="protein sequence ID" value="WFT75456.1"/>
    <property type="molecule type" value="Genomic_DNA"/>
</dbReference>
<organism evidence="2 3">
    <name type="scientific">Halobacillus naozhouensis</name>
    <dbReference type="NCBI Taxonomy" id="554880"/>
    <lineage>
        <taxon>Bacteria</taxon>
        <taxon>Bacillati</taxon>
        <taxon>Bacillota</taxon>
        <taxon>Bacilli</taxon>
        <taxon>Bacillales</taxon>
        <taxon>Bacillaceae</taxon>
        <taxon>Halobacillus</taxon>
    </lineage>
</organism>
<dbReference type="Pfam" id="PF12841">
    <property type="entry name" value="YvrJ"/>
    <property type="match status" value="1"/>
</dbReference>
<reference evidence="2 3" key="1">
    <citation type="submission" date="2023-04" db="EMBL/GenBank/DDBJ databases">
        <title>Genome sequence of Halobacillus naozhouensis KACC 21980.</title>
        <authorList>
            <person name="Kim S."/>
            <person name="Heo J."/>
            <person name="Kwon S.-W."/>
        </authorList>
    </citation>
    <scope>NUCLEOTIDE SEQUENCE [LARGE SCALE GENOMIC DNA]</scope>
    <source>
        <strain evidence="2 3">KCTC 13234</strain>
    </source>
</reference>
<proteinExistence type="predicted"/>
<accession>A0ABY8J3L5</accession>
<dbReference type="RefSeq" id="WP_283077422.1">
    <property type="nucleotide sequence ID" value="NZ_CP121671.1"/>
</dbReference>
<keyword evidence="3" id="KW-1185">Reference proteome</keyword>
<evidence type="ECO:0000313" key="2">
    <source>
        <dbReference type="EMBL" id="WFT75456.1"/>
    </source>
</evidence>
<sequence length="51" mass="5978">MITIESWMSLAGNIGFPIVVTFFILFRLDQCLQNLDKSIDHLTEEVKRKHE</sequence>
<keyword evidence="1" id="KW-1133">Transmembrane helix</keyword>
<dbReference type="InterPro" id="IPR024419">
    <property type="entry name" value="YvrJ"/>
</dbReference>
<keyword evidence="1" id="KW-0472">Membrane</keyword>